<name>A0A839EM48_9HYPH</name>
<gene>
    <name evidence="1" type="ORF">FHW16_003003</name>
</gene>
<reference evidence="1 2" key="1">
    <citation type="submission" date="2020-07" db="EMBL/GenBank/DDBJ databases">
        <title>Genomic Encyclopedia of Type Strains, Phase IV (KMG-V): Genome sequencing to study the core and pangenomes of soil and plant-associated prokaryotes.</title>
        <authorList>
            <person name="Whitman W."/>
        </authorList>
    </citation>
    <scope>NUCLEOTIDE SEQUENCE [LARGE SCALE GENOMIC DNA]</scope>
    <source>
        <strain evidence="1 2">AN3</strain>
    </source>
</reference>
<dbReference type="EMBL" id="JACGXN010000003">
    <property type="protein sequence ID" value="MBA8879285.1"/>
    <property type="molecule type" value="Genomic_DNA"/>
</dbReference>
<dbReference type="AlphaFoldDB" id="A0A839EM48"/>
<keyword evidence="2" id="KW-1185">Reference proteome</keyword>
<accession>A0A839EM48</accession>
<organism evidence="1 2">
    <name type="scientific">Phyllobacterium myrsinacearum</name>
    <dbReference type="NCBI Taxonomy" id="28101"/>
    <lineage>
        <taxon>Bacteria</taxon>
        <taxon>Pseudomonadati</taxon>
        <taxon>Pseudomonadota</taxon>
        <taxon>Alphaproteobacteria</taxon>
        <taxon>Hyphomicrobiales</taxon>
        <taxon>Phyllobacteriaceae</taxon>
        <taxon>Phyllobacterium</taxon>
    </lineage>
</organism>
<protein>
    <submittedName>
        <fullName evidence="1">Uncharacterized protein</fullName>
    </submittedName>
</protein>
<comment type="caution">
    <text evidence="1">The sequence shown here is derived from an EMBL/GenBank/DDBJ whole genome shotgun (WGS) entry which is preliminary data.</text>
</comment>
<dbReference type="RefSeq" id="WP_182549909.1">
    <property type="nucleotide sequence ID" value="NZ_JACGXN010000003.1"/>
</dbReference>
<proteinExistence type="predicted"/>
<dbReference type="Proteomes" id="UP000549052">
    <property type="component" value="Unassembled WGS sequence"/>
</dbReference>
<evidence type="ECO:0000313" key="2">
    <source>
        <dbReference type="Proteomes" id="UP000549052"/>
    </source>
</evidence>
<sequence length="46" mass="5043">MANPPPMIELCHLRYFIAASEYGGFRKAGASVFNRHNCAVCLTLAT</sequence>
<evidence type="ECO:0000313" key="1">
    <source>
        <dbReference type="EMBL" id="MBA8879285.1"/>
    </source>
</evidence>